<evidence type="ECO:0000256" key="6">
    <source>
        <dbReference type="ARBA" id="ARBA00023136"/>
    </source>
</evidence>
<dbReference type="RefSeq" id="WP_376830795.1">
    <property type="nucleotide sequence ID" value="NZ_JBHLWR010000006.1"/>
</dbReference>
<keyword evidence="5 7" id="KW-1133">Transmembrane helix</keyword>
<dbReference type="PANTHER" id="PTHR32234">
    <property type="entry name" value="THIOL:DISULFIDE INTERCHANGE PROTEIN DSBD"/>
    <property type="match status" value="1"/>
</dbReference>
<feature type="transmembrane region" description="Helical" evidence="7">
    <location>
        <begin position="337"/>
        <end position="363"/>
    </location>
</feature>
<evidence type="ECO:0000313" key="10">
    <source>
        <dbReference type="Proteomes" id="UP001595536"/>
    </source>
</evidence>
<evidence type="ECO:0000313" key="9">
    <source>
        <dbReference type="EMBL" id="MFC3266206.1"/>
    </source>
</evidence>
<feature type="domain" description="Thioredoxin" evidence="8">
    <location>
        <begin position="618"/>
        <end position="741"/>
    </location>
</feature>
<dbReference type="Gene3D" id="3.40.30.10">
    <property type="entry name" value="Glutaredoxin"/>
    <property type="match status" value="1"/>
</dbReference>
<feature type="transmembrane region" description="Helical" evidence="7">
    <location>
        <begin position="534"/>
        <end position="555"/>
    </location>
</feature>
<evidence type="ECO:0000259" key="8">
    <source>
        <dbReference type="PROSITE" id="PS51352"/>
    </source>
</evidence>
<feature type="transmembrane region" description="Helical" evidence="7">
    <location>
        <begin position="424"/>
        <end position="448"/>
    </location>
</feature>
<keyword evidence="6 7" id="KW-0472">Membrane</keyword>
<dbReference type="InterPro" id="IPR013766">
    <property type="entry name" value="Thioredoxin_domain"/>
</dbReference>
<sequence length="747" mass="75046">MTDYCSDIRRTGAGRAIILALLAFFGALAALAPARAQPRGDLVEARLLLEPSAIQAGVPFTAAVQLQMKPGWHTYWLNPGDSGLPTEIRWKLPPGFTAGPIQWPTPERLAVEPLMNFGYEGEATLLVEITPPATLPASGRVDIGADVSWLACEKECIPGSATLDASAPLAPALAPAAPDAGAAPLFARARDALPKPLAGATFAAAARTLTVRAPLPAGAGAGDVRSAVFFPAAEGLIDNAAPQQLAVAEGALTLTAPRAEGVGAAGSVPQRLEGVIAIAGPNGATQGYAISATPDAALAPAAPAPAASAGGDGDGGGQALAAAALPPPPVNAEGLTLLTAMLFAFMGGVILNLMPCVFPVLSIKALSLARGGGGTPAKMRLHGLSYGAGVLAAFAALAAALMAARAAGASAGWGFQLQSPVVVAALACVMLAMGLGLSGVVHFGARFAGAGDRLTHGHGYAASFFTGVLAAVVASPCTGPFMGAAIGFSLTQPPAVTAAVFLALGAGLAAPFVLLAFAPALARALPRPGRWMDVLKQALAFPLYGTAAWLVWVLSRQASPLGLAMALSALVATAFACWASAVAAQSGRAGAMAGRAGAVAALAVAALCVAQIHRPGDAPAGAAAAGAGAETYSAQRLDALLQQDRPVFVNLTAAWCITCMVNERTTLERAGVRDAMARRGVVYMTGDWTSRNPEITALLARFGRGGVPLYLLYPGRNGAPQVLPQILTPGMVIAAIDALPTRAAAAR</sequence>
<name>A0ABV7LFK7_9HYPH</name>
<feature type="transmembrane region" description="Helical" evidence="7">
    <location>
        <begin position="460"/>
        <end position="486"/>
    </location>
</feature>
<evidence type="ECO:0000256" key="2">
    <source>
        <dbReference type="ARBA" id="ARBA00022475"/>
    </source>
</evidence>
<dbReference type="PROSITE" id="PS51352">
    <property type="entry name" value="THIOREDOXIN_2"/>
    <property type="match status" value="1"/>
</dbReference>
<organism evidence="9 10">
    <name type="scientific">Camelimonas abortus</name>
    <dbReference type="NCBI Taxonomy" id="1017184"/>
    <lineage>
        <taxon>Bacteria</taxon>
        <taxon>Pseudomonadati</taxon>
        <taxon>Pseudomonadota</taxon>
        <taxon>Alphaproteobacteria</taxon>
        <taxon>Hyphomicrobiales</taxon>
        <taxon>Chelatococcaceae</taxon>
        <taxon>Camelimonas</taxon>
    </lineage>
</organism>
<dbReference type="InterPro" id="IPR003834">
    <property type="entry name" value="Cyt_c_assmbl_TM_dom"/>
</dbReference>
<feature type="transmembrane region" description="Helical" evidence="7">
    <location>
        <begin position="498"/>
        <end position="522"/>
    </location>
</feature>
<comment type="subcellular location">
    <subcellularLocation>
        <location evidence="1">Cell membrane</location>
        <topology evidence="1">Multi-pass membrane protein</topology>
    </subcellularLocation>
</comment>
<dbReference type="EMBL" id="JBHRUV010000031">
    <property type="protein sequence ID" value="MFC3266206.1"/>
    <property type="molecule type" value="Genomic_DNA"/>
</dbReference>
<dbReference type="Pfam" id="PF13899">
    <property type="entry name" value="Thioredoxin_7"/>
    <property type="match status" value="1"/>
</dbReference>
<accession>A0ABV7LFK7</accession>
<dbReference type="SUPFAM" id="SSF52833">
    <property type="entry name" value="Thioredoxin-like"/>
    <property type="match status" value="1"/>
</dbReference>
<dbReference type="Proteomes" id="UP001595536">
    <property type="component" value="Unassembled WGS sequence"/>
</dbReference>
<evidence type="ECO:0000256" key="3">
    <source>
        <dbReference type="ARBA" id="ARBA00022692"/>
    </source>
</evidence>
<dbReference type="PANTHER" id="PTHR32234:SF3">
    <property type="entry name" value="SUPPRESSION OF COPPER SENSITIVITY PROTEIN"/>
    <property type="match status" value="1"/>
</dbReference>
<proteinExistence type="predicted"/>
<comment type="caution">
    <text evidence="9">The sequence shown here is derived from an EMBL/GenBank/DDBJ whole genome shotgun (WGS) entry which is preliminary data.</text>
</comment>
<feature type="transmembrane region" description="Helical" evidence="7">
    <location>
        <begin position="384"/>
        <end position="404"/>
    </location>
</feature>
<evidence type="ECO:0000256" key="7">
    <source>
        <dbReference type="SAM" id="Phobius"/>
    </source>
</evidence>
<evidence type="ECO:0000256" key="5">
    <source>
        <dbReference type="ARBA" id="ARBA00022989"/>
    </source>
</evidence>
<evidence type="ECO:0000256" key="1">
    <source>
        <dbReference type="ARBA" id="ARBA00004651"/>
    </source>
</evidence>
<keyword evidence="2" id="KW-1003">Cell membrane</keyword>
<evidence type="ECO:0000256" key="4">
    <source>
        <dbReference type="ARBA" id="ARBA00022748"/>
    </source>
</evidence>
<dbReference type="InterPro" id="IPR028250">
    <property type="entry name" value="DsbDN"/>
</dbReference>
<reference evidence="10" key="1">
    <citation type="journal article" date="2019" name="Int. J. Syst. Evol. Microbiol.">
        <title>The Global Catalogue of Microorganisms (GCM) 10K type strain sequencing project: providing services to taxonomists for standard genome sequencing and annotation.</title>
        <authorList>
            <consortium name="The Broad Institute Genomics Platform"/>
            <consortium name="The Broad Institute Genome Sequencing Center for Infectious Disease"/>
            <person name="Wu L."/>
            <person name="Ma J."/>
        </authorList>
    </citation>
    <scope>NUCLEOTIDE SEQUENCE [LARGE SCALE GENOMIC DNA]</scope>
    <source>
        <strain evidence="10">CCM 7941</strain>
    </source>
</reference>
<keyword evidence="4" id="KW-0201">Cytochrome c-type biogenesis</keyword>
<keyword evidence="3 7" id="KW-0812">Transmembrane</keyword>
<dbReference type="CDD" id="cd02953">
    <property type="entry name" value="DsbDgamma"/>
    <property type="match status" value="1"/>
</dbReference>
<dbReference type="Pfam" id="PF11412">
    <property type="entry name" value="DsbD_N"/>
    <property type="match status" value="1"/>
</dbReference>
<gene>
    <name evidence="9" type="ORF">ACFOEX_07555</name>
</gene>
<dbReference type="InterPro" id="IPR036249">
    <property type="entry name" value="Thioredoxin-like_sf"/>
</dbReference>
<dbReference type="InterPro" id="IPR035671">
    <property type="entry name" value="DsbD_gamma"/>
</dbReference>
<feature type="transmembrane region" description="Helical" evidence="7">
    <location>
        <begin position="561"/>
        <end position="584"/>
    </location>
</feature>
<protein>
    <submittedName>
        <fullName evidence="9">Protein-disulfide reductase DsbD family protein</fullName>
    </submittedName>
</protein>
<keyword evidence="10" id="KW-1185">Reference proteome</keyword>
<dbReference type="Pfam" id="PF02683">
    <property type="entry name" value="DsbD_TM"/>
    <property type="match status" value="1"/>
</dbReference>